<dbReference type="GO" id="GO:0043130">
    <property type="term" value="F:ubiquitin binding"/>
    <property type="evidence" value="ECO:0007669"/>
    <property type="project" value="TreeGrafter"/>
</dbReference>
<dbReference type="AlphaFoldDB" id="A0A444YWH8"/>
<dbReference type="PANTHER" id="PTHR24209">
    <property type="entry name" value="PROTEIN DA1-RELATED 2"/>
    <property type="match status" value="1"/>
</dbReference>
<dbReference type="InterPro" id="IPR045218">
    <property type="entry name" value="DA1-like"/>
</dbReference>
<feature type="compositionally biased region" description="Basic and acidic residues" evidence="1">
    <location>
        <begin position="21"/>
        <end position="39"/>
    </location>
</feature>
<dbReference type="Pfam" id="PF12315">
    <property type="entry name" value="DA1-like"/>
    <property type="match status" value="1"/>
</dbReference>
<proteinExistence type="predicted"/>
<comment type="caution">
    <text evidence="3">The sequence shown here is derived from an EMBL/GenBank/DDBJ whole genome shotgun (WGS) entry which is preliminary data.</text>
</comment>
<evidence type="ECO:0000256" key="1">
    <source>
        <dbReference type="SAM" id="MobiDB-lite"/>
    </source>
</evidence>
<evidence type="ECO:0000313" key="3">
    <source>
        <dbReference type="EMBL" id="RYR06295.1"/>
    </source>
</evidence>
<protein>
    <recommendedName>
        <fullName evidence="2">Protein DA1-like domain-containing protein</fullName>
    </recommendedName>
</protein>
<dbReference type="Proteomes" id="UP000289738">
    <property type="component" value="Chromosome B06"/>
</dbReference>
<sequence length="230" mass="26110">MKLEHQIPLLLVETQALNEAREGEEHGHYHMPETEDSAFRKSRPSAARPRLGAGNRAVDMRTQPYKLTRRCDVTAILILFGLPRLLTGSILAHEMMHAWLRLKGYRTLSQNVEEGICQVMAYMWLHSELTSASASSSFSTSRKGKRPPFETKLGEFFKHQIESASSSSSTSRKGKRPPFEMKLGEFFKHQIESDISPVYGDGFRAGHQAVQKYGLQKTLNHIWMTGTFPF</sequence>
<reference evidence="3 4" key="1">
    <citation type="submission" date="2019-01" db="EMBL/GenBank/DDBJ databases">
        <title>Sequencing of cultivated peanut Arachis hypogaea provides insights into genome evolution and oil improvement.</title>
        <authorList>
            <person name="Chen X."/>
        </authorList>
    </citation>
    <scope>NUCLEOTIDE SEQUENCE [LARGE SCALE GENOMIC DNA]</scope>
    <source>
        <strain evidence="4">cv. Fuhuasheng</strain>
        <tissue evidence="3">Leaves</tissue>
    </source>
</reference>
<dbReference type="InterPro" id="IPR022087">
    <property type="entry name" value="DA1-like_dom"/>
</dbReference>
<organism evidence="3 4">
    <name type="scientific">Arachis hypogaea</name>
    <name type="common">Peanut</name>
    <dbReference type="NCBI Taxonomy" id="3818"/>
    <lineage>
        <taxon>Eukaryota</taxon>
        <taxon>Viridiplantae</taxon>
        <taxon>Streptophyta</taxon>
        <taxon>Embryophyta</taxon>
        <taxon>Tracheophyta</taxon>
        <taxon>Spermatophyta</taxon>
        <taxon>Magnoliopsida</taxon>
        <taxon>eudicotyledons</taxon>
        <taxon>Gunneridae</taxon>
        <taxon>Pentapetalae</taxon>
        <taxon>rosids</taxon>
        <taxon>fabids</taxon>
        <taxon>Fabales</taxon>
        <taxon>Fabaceae</taxon>
        <taxon>Papilionoideae</taxon>
        <taxon>50 kb inversion clade</taxon>
        <taxon>dalbergioids sensu lato</taxon>
        <taxon>Dalbergieae</taxon>
        <taxon>Pterocarpus clade</taxon>
        <taxon>Arachis</taxon>
    </lineage>
</organism>
<name>A0A444YWH8_ARAHY</name>
<keyword evidence="4" id="KW-1185">Reference proteome</keyword>
<accession>A0A444YWH8</accession>
<dbReference type="PANTHER" id="PTHR24209:SF29">
    <property type="entry name" value="PROTEIN DA1"/>
    <property type="match status" value="1"/>
</dbReference>
<evidence type="ECO:0000259" key="2">
    <source>
        <dbReference type="Pfam" id="PF12315"/>
    </source>
</evidence>
<dbReference type="EMBL" id="SDMP01000016">
    <property type="protein sequence ID" value="RYR06295.1"/>
    <property type="molecule type" value="Genomic_DNA"/>
</dbReference>
<feature type="domain" description="Protein DA1-like" evidence="2">
    <location>
        <begin position="1"/>
        <end position="166"/>
    </location>
</feature>
<gene>
    <name evidence="3" type="ORF">Ahy_B06g086046</name>
</gene>
<evidence type="ECO:0000313" key="4">
    <source>
        <dbReference type="Proteomes" id="UP000289738"/>
    </source>
</evidence>
<feature type="region of interest" description="Disordered" evidence="1">
    <location>
        <begin position="21"/>
        <end position="52"/>
    </location>
</feature>